<name>A0AAQ1G688_9GAMM</name>
<gene>
    <name evidence="1" type="ORF">SAMN05216586_103167</name>
</gene>
<reference evidence="1 2" key="1">
    <citation type="submission" date="2016-10" db="EMBL/GenBank/DDBJ databases">
        <authorList>
            <person name="Varghese N."/>
            <person name="Submissions S."/>
        </authorList>
    </citation>
    <scope>NUCLEOTIDE SEQUENCE [LARGE SCALE GENOMIC DNA]</scope>
    <source>
        <strain evidence="1 2">CECT 8317</strain>
    </source>
</reference>
<dbReference type="Proteomes" id="UP000243518">
    <property type="component" value="Unassembled WGS sequence"/>
</dbReference>
<dbReference type="RefSeq" id="WP_088275148.1">
    <property type="nucleotide sequence ID" value="NZ_FNVE01000003.1"/>
</dbReference>
<sequence>MAGYKSRRRWLAERWLARQQDRLGEHLGRLRDQLLPLGWPERMARVASIGDGETVHWRPRDGSSSAELLVWLERLEPRQRRWLASLLDAPSAGPVTLLEALERLQLDWRSQLNPLTPHREYATQLRILASLLEVAAAAESAYLDNEQRIYRAVDERLFGSLPLRLRAELANRYPVGEGHYVRWWYERLMARAGEPDYDLAGAGPQDWPDIPAAWMALGWLCGLRVSESDGNAGQ</sequence>
<protein>
    <submittedName>
        <fullName evidence="1">Uncharacterized protein</fullName>
    </submittedName>
</protein>
<keyword evidence="2" id="KW-1185">Reference proteome</keyword>
<proteinExistence type="predicted"/>
<evidence type="ECO:0000313" key="1">
    <source>
        <dbReference type="EMBL" id="SEG08445.1"/>
    </source>
</evidence>
<evidence type="ECO:0000313" key="2">
    <source>
        <dbReference type="Proteomes" id="UP000243518"/>
    </source>
</evidence>
<organism evidence="1 2">
    <name type="scientific">Halopseudomonas aestusnigri</name>
    <dbReference type="NCBI Taxonomy" id="857252"/>
    <lineage>
        <taxon>Bacteria</taxon>
        <taxon>Pseudomonadati</taxon>
        <taxon>Pseudomonadota</taxon>
        <taxon>Gammaproteobacteria</taxon>
        <taxon>Pseudomonadales</taxon>
        <taxon>Pseudomonadaceae</taxon>
        <taxon>Halopseudomonas</taxon>
    </lineage>
</organism>
<dbReference type="AlphaFoldDB" id="A0AAQ1G688"/>
<dbReference type="EMBL" id="FNVE01000003">
    <property type="protein sequence ID" value="SEG08445.1"/>
    <property type="molecule type" value="Genomic_DNA"/>
</dbReference>
<comment type="caution">
    <text evidence="1">The sequence shown here is derived from an EMBL/GenBank/DDBJ whole genome shotgun (WGS) entry which is preliminary data.</text>
</comment>
<accession>A0AAQ1G688</accession>